<protein>
    <recommendedName>
        <fullName evidence="3">UDP-N-acetylglucosamine transferase subunit ALG14</fullName>
    </recommendedName>
</protein>
<dbReference type="PANTHER" id="PTHR12154:SF4">
    <property type="entry name" value="UDP-N-ACETYLGLUCOSAMINE TRANSFERASE SUBUNIT ALG14 HOMOLOG"/>
    <property type="match status" value="1"/>
</dbReference>
<dbReference type="InterPro" id="IPR013969">
    <property type="entry name" value="Oligosacch_biosynth_Alg14"/>
</dbReference>
<comment type="similarity">
    <text evidence="2">Belongs to the ALG14 family.</text>
</comment>
<dbReference type="EMBL" id="LR746276">
    <property type="protein sequence ID" value="CAA7406695.1"/>
    <property type="molecule type" value="Genomic_DNA"/>
</dbReference>
<evidence type="ECO:0000256" key="1">
    <source>
        <dbReference type="ARBA" id="ARBA00004389"/>
    </source>
</evidence>
<dbReference type="GO" id="GO:0004577">
    <property type="term" value="F:N-acetylglucosaminyldiphosphodolichol N-acetylglucosaminyltransferase activity"/>
    <property type="evidence" value="ECO:0007669"/>
    <property type="project" value="TreeGrafter"/>
</dbReference>
<dbReference type="GO" id="GO:0006488">
    <property type="term" value="P:dolichol-linked oligosaccharide biosynthetic process"/>
    <property type="evidence" value="ECO:0007669"/>
    <property type="project" value="InterPro"/>
</dbReference>
<feature type="transmembrane region" description="Helical" evidence="8">
    <location>
        <begin position="16"/>
        <end position="37"/>
    </location>
</feature>
<name>A0A7I8LBQ8_SPIIN</name>
<evidence type="ECO:0000256" key="3">
    <source>
        <dbReference type="ARBA" id="ARBA00017467"/>
    </source>
</evidence>
<organism evidence="10 11">
    <name type="scientific">Spirodela intermedia</name>
    <name type="common">Intermediate duckweed</name>
    <dbReference type="NCBI Taxonomy" id="51605"/>
    <lineage>
        <taxon>Eukaryota</taxon>
        <taxon>Viridiplantae</taxon>
        <taxon>Streptophyta</taxon>
        <taxon>Embryophyta</taxon>
        <taxon>Tracheophyta</taxon>
        <taxon>Spermatophyta</taxon>
        <taxon>Magnoliopsida</taxon>
        <taxon>Liliopsida</taxon>
        <taxon>Araceae</taxon>
        <taxon>Lemnoideae</taxon>
        <taxon>Spirodela</taxon>
    </lineage>
</organism>
<keyword evidence="4 8" id="KW-0812">Transmembrane</keyword>
<evidence type="ECO:0000256" key="8">
    <source>
        <dbReference type="SAM" id="Phobius"/>
    </source>
</evidence>
<dbReference type="OrthoDB" id="17098at2759"/>
<evidence type="ECO:0000256" key="4">
    <source>
        <dbReference type="ARBA" id="ARBA00022692"/>
    </source>
</evidence>
<accession>A0A7I8LBQ8</accession>
<keyword evidence="7 8" id="KW-0472">Membrane</keyword>
<dbReference type="EMBL" id="LR743600">
    <property type="protein sequence ID" value="CAA2630486.1"/>
    <property type="molecule type" value="Genomic_DNA"/>
</dbReference>
<dbReference type="Proteomes" id="UP000663760">
    <property type="component" value="Chromosome 13"/>
</dbReference>
<dbReference type="AlphaFoldDB" id="A0A7I8LBQ8"/>
<keyword evidence="6 8" id="KW-1133">Transmembrane helix</keyword>
<keyword evidence="11" id="KW-1185">Reference proteome</keyword>
<evidence type="ECO:0000313" key="9">
    <source>
        <dbReference type="EMBL" id="CAA2630486.1"/>
    </source>
</evidence>
<dbReference type="FunFam" id="3.40.50.2000:FF:000182">
    <property type="entry name" value="UDP-N-acetylglucosamine transferase subunit ALG14 isogeny"/>
    <property type="match status" value="1"/>
</dbReference>
<dbReference type="GO" id="GO:0043541">
    <property type="term" value="C:UDP-N-acetylglucosamine transferase complex"/>
    <property type="evidence" value="ECO:0007669"/>
    <property type="project" value="TreeGrafter"/>
</dbReference>
<gene>
    <name evidence="9" type="ORF">SI7747_13016132</name>
    <name evidence="10" type="ORF">SI8410_13017373</name>
</gene>
<keyword evidence="5" id="KW-0256">Endoplasmic reticulum</keyword>
<reference evidence="10" key="1">
    <citation type="submission" date="2020-02" db="EMBL/GenBank/DDBJ databases">
        <authorList>
            <person name="Scholz U."/>
            <person name="Mascher M."/>
            <person name="Fiebig A."/>
        </authorList>
    </citation>
    <scope>NUCLEOTIDE SEQUENCE</scope>
</reference>
<evidence type="ECO:0000256" key="6">
    <source>
        <dbReference type="ARBA" id="ARBA00022989"/>
    </source>
</evidence>
<dbReference type="PANTHER" id="PTHR12154">
    <property type="entry name" value="GLYCOSYL TRANSFERASE-RELATED"/>
    <property type="match status" value="1"/>
</dbReference>
<sequence>MERRNGGGGGFCSFPLLFAVAASFVVAVLARVLYVLYHTGRPLRSKKGVRPLRTLIILGSGGHTAEMLNLLAVLDKDKFNPRFYISAITDSMSLQKAEVYEESIAPQNTGTGDEMNPAHFMKIYRSREVGQSYITSVGTTIVAIIHALWLTFKIRPQVVICNGPGTCIPLCVCSFLLKVVGIRWSSIFYVESIARVKKLSLSGFLLYHLRMADQLFVQWPYLKTKHPRALYVGRLM</sequence>
<evidence type="ECO:0000256" key="7">
    <source>
        <dbReference type="ARBA" id="ARBA00023136"/>
    </source>
</evidence>
<evidence type="ECO:0000313" key="11">
    <source>
        <dbReference type="Proteomes" id="UP000663760"/>
    </source>
</evidence>
<dbReference type="Pfam" id="PF08660">
    <property type="entry name" value="Alg14"/>
    <property type="match status" value="1"/>
</dbReference>
<feature type="transmembrane region" description="Helical" evidence="8">
    <location>
        <begin position="132"/>
        <end position="152"/>
    </location>
</feature>
<dbReference type="Gene3D" id="3.40.50.2000">
    <property type="entry name" value="Glycogen Phosphorylase B"/>
    <property type="match status" value="1"/>
</dbReference>
<comment type="subcellular location">
    <subcellularLocation>
        <location evidence="1">Endoplasmic reticulum membrane</location>
        <topology evidence="1">Single-pass membrane protein</topology>
    </subcellularLocation>
</comment>
<evidence type="ECO:0000256" key="5">
    <source>
        <dbReference type="ARBA" id="ARBA00022824"/>
    </source>
</evidence>
<evidence type="ECO:0000313" key="10">
    <source>
        <dbReference type="EMBL" id="CAA7406695.1"/>
    </source>
</evidence>
<evidence type="ECO:0000256" key="2">
    <source>
        <dbReference type="ARBA" id="ARBA00009731"/>
    </source>
</evidence>
<proteinExistence type="inferred from homology"/>